<protein>
    <submittedName>
        <fullName evidence="5">GntR family transcriptional regulator</fullName>
    </submittedName>
</protein>
<keyword evidence="1" id="KW-0805">Transcription regulation</keyword>
<feature type="domain" description="HTH gntR-type" evidence="4">
    <location>
        <begin position="6"/>
        <end position="74"/>
    </location>
</feature>
<sequence length="239" mass="26262">MAELPQSLHARLRDALRARILDGELAPGAKLPSEAELTVEHGVSRITVRQALAALQTEGLIVKLHGKGAFVSHPRAAQSLNRLQGLNEAMLPEQHAVSSKRLAWREVKAPPAVARQLQLPAGETVYHLQTLRYLDRAPLSLNSSYLPRFLGERLARVDFSQRDLIDVFEREGGLEIGEAELEIGAGLAKPQEARLLQLAAGAPVLQVERLLHLAGGGPVHVETAVYRADAFRYKLKVRR</sequence>
<dbReference type="PRINTS" id="PR00035">
    <property type="entry name" value="HTHGNTR"/>
</dbReference>
<keyword evidence="6" id="KW-1185">Reference proteome</keyword>
<dbReference type="InterPro" id="IPR036388">
    <property type="entry name" value="WH-like_DNA-bd_sf"/>
</dbReference>
<dbReference type="SMART" id="SM00345">
    <property type="entry name" value="HTH_GNTR"/>
    <property type="match status" value="1"/>
</dbReference>
<evidence type="ECO:0000313" key="5">
    <source>
        <dbReference type="EMBL" id="GAA4336175.1"/>
    </source>
</evidence>
<dbReference type="InterPro" id="IPR036390">
    <property type="entry name" value="WH_DNA-bd_sf"/>
</dbReference>
<dbReference type="InterPro" id="IPR028978">
    <property type="entry name" value="Chorismate_lyase_/UTRA_dom_sf"/>
</dbReference>
<dbReference type="InterPro" id="IPR011663">
    <property type="entry name" value="UTRA"/>
</dbReference>
<dbReference type="InterPro" id="IPR050679">
    <property type="entry name" value="Bact_HTH_transcr_reg"/>
</dbReference>
<evidence type="ECO:0000256" key="3">
    <source>
        <dbReference type="ARBA" id="ARBA00023163"/>
    </source>
</evidence>
<organism evidence="5 6">
    <name type="scientific">Variovorax defluvii</name>
    <dbReference type="NCBI Taxonomy" id="913761"/>
    <lineage>
        <taxon>Bacteria</taxon>
        <taxon>Pseudomonadati</taxon>
        <taxon>Pseudomonadota</taxon>
        <taxon>Betaproteobacteria</taxon>
        <taxon>Burkholderiales</taxon>
        <taxon>Comamonadaceae</taxon>
        <taxon>Variovorax</taxon>
    </lineage>
</organism>
<dbReference type="Pfam" id="PF07702">
    <property type="entry name" value="UTRA"/>
    <property type="match status" value="1"/>
</dbReference>
<evidence type="ECO:0000256" key="1">
    <source>
        <dbReference type="ARBA" id="ARBA00023015"/>
    </source>
</evidence>
<dbReference type="Pfam" id="PF00392">
    <property type="entry name" value="GntR"/>
    <property type="match status" value="1"/>
</dbReference>
<dbReference type="PANTHER" id="PTHR44846">
    <property type="entry name" value="MANNOSYL-D-GLYCERATE TRANSPORT/METABOLISM SYSTEM REPRESSOR MNGR-RELATED"/>
    <property type="match status" value="1"/>
</dbReference>
<dbReference type="SMART" id="SM00866">
    <property type="entry name" value="UTRA"/>
    <property type="match status" value="1"/>
</dbReference>
<evidence type="ECO:0000259" key="4">
    <source>
        <dbReference type="PROSITE" id="PS50949"/>
    </source>
</evidence>
<dbReference type="SUPFAM" id="SSF46785">
    <property type="entry name" value="Winged helix' DNA-binding domain"/>
    <property type="match status" value="1"/>
</dbReference>
<gene>
    <name evidence="5" type="ORF">GCM10023165_13170</name>
</gene>
<keyword evidence="3" id="KW-0804">Transcription</keyword>
<reference evidence="6" key="1">
    <citation type="journal article" date="2019" name="Int. J. Syst. Evol. Microbiol.">
        <title>The Global Catalogue of Microorganisms (GCM) 10K type strain sequencing project: providing services to taxonomists for standard genome sequencing and annotation.</title>
        <authorList>
            <consortium name="The Broad Institute Genomics Platform"/>
            <consortium name="The Broad Institute Genome Sequencing Center for Infectious Disease"/>
            <person name="Wu L."/>
            <person name="Ma J."/>
        </authorList>
    </citation>
    <scope>NUCLEOTIDE SEQUENCE [LARGE SCALE GENOMIC DNA]</scope>
    <source>
        <strain evidence="6">JCM 17804</strain>
    </source>
</reference>
<proteinExistence type="predicted"/>
<dbReference type="PANTHER" id="PTHR44846:SF1">
    <property type="entry name" value="MANNOSYL-D-GLYCERATE TRANSPORT_METABOLISM SYSTEM REPRESSOR MNGR-RELATED"/>
    <property type="match status" value="1"/>
</dbReference>
<evidence type="ECO:0000256" key="2">
    <source>
        <dbReference type="ARBA" id="ARBA00023125"/>
    </source>
</evidence>
<dbReference type="SUPFAM" id="SSF64288">
    <property type="entry name" value="Chorismate lyase-like"/>
    <property type="match status" value="1"/>
</dbReference>
<dbReference type="Gene3D" id="3.40.1410.10">
    <property type="entry name" value="Chorismate lyase-like"/>
    <property type="match status" value="1"/>
</dbReference>
<name>A0ABP8H9C3_9BURK</name>
<dbReference type="EMBL" id="BAABGJ010000010">
    <property type="protein sequence ID" value="GAA4336175.1"/>
    <property type="molecule type" value="Genomic_DNA"/>
</dbReference>
<evidence type="ECO:0000313" key="6">
    <source>
        <dbReference type="Proteomes" id="UP001500975"/>
    </source>
</evidence>
<keyword evidence="2" id="KW-0238">DNA-binding</keyword>
<dbReference type="PROSITE" id="PS50949">
    <property type="entry name" value="HTH_GNTR"/>
    <property type="match status" value="1"/>
</dbReference>
<accession>A0ABP8H9C3</accession>
<dbReference type="RefSeq" id="WP_345536702.1">
    <property type="nucleotide sequence ID" value="NZ_BAABGJ010000010.1"/>
</dbReference>
<dbReference type="Gene3D" id="1.10.10.10">
    <property type="entry name" value="Winged helix-like DNA-binding domain superfamily/Winged helix DNA-binding domain"/>
    <property type="match status" value="1"/>
</dbReference>
<dbReference type="CDD" id="cd07377">
    <property type="entry name" value="WHTH_GntR"/>
    <property type="match status" value="1"/>
</dbReference>
<dbReference type="InterPro" id="IPR000524">
    <property type="entry name" value="Tscrpt_reg_HTH_GntR"/>
</dbReference>
<dbReference type="Proteomes" id="UP001500975">
    <property type="component" value="Unassembled WGS sequence"/>
</dbReference>
<comment type="caution">
    <text evidence="5">The sequence shown here is derived from an EMBL/GenBank/DDBJ whole genome shotgun (WGS) entry which is preliminary data.</text>
</comment>